<reference evidence="3" key="1">
    <citation type="journal article" date="2019" name="Int. J. Syst. Evol. Microbiol.">
        <title>The Global Catalogue of Microorganisms (GCM) 10K type strain sequencing project: providing services to taxonomists for standard genome sequencing and annotation.</title>
        <authorList>
            <consortium name="The Broad Institute Genomics Platform"/>
            <consortium name="The Broad Institute Genome Sequencing Center for Infectious Disease"/>
            <person name="Wu L."/>
            <person name="Ma J."/>
        </authorList>
    </citation>
    <scope>NUCLEOTIDE SEQUENCE [LARGE SCALE GENOMIC DNA]</scope>
    <source>
        <strain evidence="3">NBRC 108730</strain>
    </source>
</reference>
<proteinExistence type="predicted"/>
<accession>A0ABQ6JDR2</accession>
<name>A0ABQ6JDR2_9ACTN</name>
<evidence type="ECO:0000313" key="2">
    <source>
        <dbReference type="EMBL" id="GMA85711.1"/>
    </source>
</evidence>
<feature type="region of interest" description="Disordered" evidence="1">
    <location>
        <begin position="1"/>
        <end position="25"/>
    </location>
</feature>
<keyword evidence="3" id="KW-1185">Reference proteome</keyword>
<evidence type="ECO:0000313" key="3">
    <source>
        <dbReference type="Proteomes" id="UP001157017"/>
    </source>
</evidence>
<gene>
    <name evidence="2" type="ORF">GCM10025868_09610</name>
</gene>
<feature type="compositionally biased region" description="Polar residues" evidence="1">
    <location>
        <begin position="15"/>
        <end position="25"/>
    </location>
</feature>
<dbReference type="EMBL" id="BSUZ01000001">
    <property type="protein sequence ID" value="GMA85711.1"/>
    <property type="molecule type" value="Genomic_DNA"/>
</dbReference>
<comment type="caution">
    <text evidence="2">The sequence shown here is derived from an EMBL/GenBank/DDBJ whole genome shotgun (WGS) entry which is preliminary data.</text>
</comment>
<organism evidence="2 3">
    <name type="scientific">Angustibacter aerolatus</name>
    <dbReference type="NCBI Taxonomy" id="1162965"/>
    <lineage>
        <taxon>Bacteria</taxon>
        <taxon>Bacillati</taxon>
        <taxon>Actinomycetota</taxon>
        <taxon>Actinomycetes</taxon>
        <taxon>Kineosporiales</taxon>
        <taxon>Kineosporiaceae</taxon>
    </lineage>
</organism>
<evidence type="ECO:0000256" key="1">
    <source>
        <dbReference type="SAM" id="MobiDB-lite"/>
    </source>
</evidence>
<protein>
    <submittedName>
        <fullName evidence="2">Uncharacterized protein</fullName>
    </submittedName>
</protein>
<sequence>MRWRLAAQERPTDGSHVQTNDVHGSSATFVRTSDQEKPLAPWLVTSSLAPAASSSLTSV</sequence>
<dbReference type="Proteomes" id="UP001157017">
    <property type="component" value="Unassembled WGS sequence"/>
</dbReference>